<accession>A0A3L6EZN6</accession>
<protein>
    <submittedName>
        <fullName evidence="1">Kinesin-like protein KIN-14R</fullName>
    </submittedName>
</protein>
<dbReference type="GO" id="GO:0003777">
    <property type="term" value="F:microtubule motor activity"/>
    <property type="evidence" value="ECO:0007669"/>
    <property type="project" value="InterPro"/>
</dbReference>
<dbReference type="Proteomes" id="UP000251960">
    <property type="component" value="Chromosome 4"/>
</dbReference>
<evidence type="ECO:0000313" key="2">
    <source>
        <dbReference type="Proteomes" id="UP000251960"/>
    </source>
</evidence>
<gene>
    <name evidence="1" type="primary">KIN14R_0</name>
    <name evidence="1" type="ORF">Zm00014a_039001</name>
</gene>
<dbReference type="GO" id="GO:0007018">
    <property type="term" value="P:microtubule-based movement"/>
    <property type="evidence" value="ECO:0007669"/>
    <property type="project" value="InterPro"/>
</dbReference>
<dbReference type="PANTHER" id="PTHR47972:SF35">
    <property type="entry name" value="KINESIN-LIKE PROTEIN KIN-14Q"/>
    <property type="match status" value="1"/>
</dbReference>
<dbReference type="EMBL" id="NCVQ01000005">
    <property type="protein sequence ID" value="PWZ25501.1"/>
    <property type="molecule type" value="Genomic_DNA"/>
</dbReference>
<reference evidence="1 2" key="1">
    <citation type="journal article" date="2018" name="Nat. Genet.">
        <title>Extensive intraspecific gene order and gene structural variations between Mo17 and other maize genomes.</title>
        <authorList>
            <person name="Sun S."/>
            <person name="Zhou Y."/>
            <person name="Chen J."/>
            <person name="Shi J."/>
            <person name="Zhao H."/>
            <person name="Zhao H."/>
            <person name="Song W."/>
            <person name="Zhang M."/>
            <person name="Cui Y."/>
            <person name="Dong X."/>
            <person name="Liu H."/>
            <person name="Ma X."/>
            <person name="Jiao Y."/>
            <person name="Wang B."/>
            <person name="Wei X."/>
            <person name="Stein J.C."/>
            <person name="Glaubitz J.C."/>
            <person name="Lu F."/>
            <person name="Yu G."/>
            <person name="Liang C."/>
            <person name="Fengler K."/>
            <person name="Li B."/>
            <person name="Rafalski A."/>
            <person name="Schnable P.S."/>
            <person name="Ware D.H."/>
            <person name="Buckler E.S."/>
            <person name="Lai J."/>
        </authorList>
    </citation>
    <scope>NUCLEOTIDE SEQUENCE [LARGE SCALE GENOMIC DNA]</scope>
    <source>
        <strain evidence="2">cv. Missouri 17</strain>
        <tissue evidence="1">Seedling</tissue>
    </source>
</reference>
<proteinExistence type="predicted"/>
<organism evidence="1 2">
    <name type="scientific">Zea mays</name>
    <name type="common">Maize</name>
    <dbReference type="NCBI Taxonomy" id="4577"/>
    <lineage>
        <taxon>Eukaryota</taxon>
        <taxon>Viridiplantae</taxon>
        <taxon>Streptophyta</taxon>
        <taxon>Embryophyta</taxon>
        <taxon>Tracheophyta</taxon>
        <taxon>Spermatophyta</taxon>
        <taxon>Magnoliopsida</taxon>
        <taxon>Liliopsida</taxon>
        <taxon>Poales</taxon>
        <taxon>Poaceae</taxon>
        <taxon>PACMAD clade</taxon>
        <taxon>Panicoideae</taxon>
        <taxon>Andropogonodae</taxon>
        <taxon>Andropogoneae</taxon>
        <taxon>Tripsacinae</taxon>
        <taxon>Zea</taxon>
    </lineage>
</organism>
<comment type="caution">
    <text evidence="1">The sequence shown here is derived from an EMBL/GenBank/DDBJ whole genome shotgun (WGS) entry which is preliminary data.</text>
</comment>
<name>A0A3L6EZN6_MAIZE</name>
<sequence>MFVQISPNENDVGETLCSLNFTRVWSIELGQAKKQVDVGELSRYKLMGGRAKQDSKNKNAHNKSMEERIQALEVKNKVKDMLTLNLREKSNPTQYLVMEPNPIDTQSGFNIRLSIIIYAIRTYQAMCGTHNKGVVVLESLH</sequence>
<dbReference type="AlphaFoldDB" id="A0A3L6EZN6"/>
<evidence type="ECO:0000313" key="1">
    <source>
        <dbReference type="EMBL" id="PWZ25501.1"/>
    </source>
</evidence>
<dbReference type="PANTHER" id="PTHR47972">
    <property type="entry name" value="KINESIN-LIKE PROTEIN KLP-3"/>
    <property type="match status" value="1"/>
</dbReference>
<dbReference type="InterPro" id="IPR027640">
    <property type="entry name" value="Kinesin-like_fam"/>
</dbReference>